<name>A0A0K2VLN7_LEPSM</name>
<dbReference type="EMBL" id="HACA01033585">
    <property type="protein sequence ID" value="CDW50946.1"/>
    <property type="molecule type" value="Transcribed_RNA"/>
</dbReference>
<feature type="non-terminal residue" evidence="1">
    <location>
        <position position="1"/>
    </location>
</feature>
<sequence length="57" mass="6529">PNPIYSPIIKHFNHHGVKETTSCCCWSRISKCYSSIPSFKHSYVVSILVKCTDRQNS</sequence>
<dbReference type="AlphaFoldDB" id="A0A0K2VLN7"/>
<protein>
    <submittedName>
        <fullName evidence="1">Uncharacterized protein</fullName>
    </submittedName>
</protein>
<feature type="non-terminal residue" evidence="1">
    <location>
        <position position="57"/>
    </location>
</feature>
<reference evidence="1" key="1">
    <citation type="submission" date="2014-05" db="EMBL/GenBank/DDBJ databases">
        <authorList>
            <person name="Chronopoulou M."/>
        </authorList>
    </citation>
    <scope>NUCLEOTIDE SEQUENCE</scope>
    <source>
        <tissue evidence="1">Whole organism</tissue>
    </source>
</reference>
<evidence type="ECO:0000313" key="1">
    <source>
        <dbReference type="EMBL" id="CDW50946.1"/>
    </source>
</evidence>
<accession>A0A0K2VLN7</accession>
<organism evidence="1">
    <name type="scientific">Lepeophtheirus salmonis</name>
    <name type="common">Salmon louse</name>
    <name type="synonym">Caligus salmonis</name>
    <dbReference type="NCBI Taxonomy" id="72036"/>
    <lineage>
        <taxon>Eukaryota</taxon>
        <taxon>Metazoa</taxon>
        <taxon>Ecdysozoa</taxon>
        <taxon>Arthropoda</taxon>
        <taxon>Crustacea</taxon>
        <taxon>Multicrustacea</taxon>
        <taxon>Hexanauplia</taxon>
        <taxon>Copepoda</taxon>
        <taxon>Siphonostomatoida</taxon>
        <taxon>Caligidae</taxon>
        <taxon>Lepeophtheirus</taxon>
    </lineage>
</organism>
<proteinExistence type="predicted"/>